<dbReference type="SUPFAM" id="SSF53613">
    <property type="entry name" value="Ribokinase-like"/>
    <property type="match status" value="1"/>
</dbReference>
<evidence type="ECO:0000313" key="6">
    <source>
        <dbReference type="Proteomes" id="UP000325218"/>
    </source>
</evidence>
<accession>A0A5D0CJT6</accession>
<proteinExistence type="inferred from homology"/>
<dbReference type="PROSITE" id="PS00584">
    <property type="entry name" value="PFKB_KINASES_2"/>
    <property type="match status" value="1"/>
</dbReference>
<dbReference type="AlphaFoldDB" id="A0A5D0CJT6"/>
<dbReference type="InterPro" id="IPR050306">
    <property type="entry name" value="PfkB_Carbo_kinase"/>
</dbReference>
<keyword evidence="3 5" id="KW-0418">Kinase</keyword>
<dbReference type="PANTHER" id="PTHR43085:SF41">
    <property type="entry name" value="FRUCTOSELYSINE 6-KINASE"/>
    <property type="match status" value="1"/>
</dbReference>
<keyword evidence="6" id="KW-1185">Reference proteome</keyword>
<dbReference type="OrthoDB" id="9775849at2"/>
<sequence length="260" mass="29094">MRVAGVGFSCIDKYENLGKYYPTGNSVDFVIHLSRLGVDVSMVSVVGNDLYGSMMMEKLREEEVDVTCMHVRPGKTAIFKMDLNGNDRVHKEKIEGVMAEFALTGQDIEFILQHQAIHTNLSGRINEHLSYFRSQGIKVIYDFSTRTRKEIAGPVLPDTDYVFFSYDREDDYIIDFMKWAYNQGPGLVVVTLGEHGSLAYDGETFHRGDIVKTEVVNTVGAGDSFCAGFMYGQLKGWPIPESLRQGAVVAAGVVSRFEPY</sequence>
<dbReference type="GO" id="GO:0016301">
    <property type="term" value="F:kinase activity"/>
    <property type="evidence" value="ECO:0007669"/>
    <property type="project" value="UniProtKB-KW"/>
</dbReference>
<protein>
    <submittedName>
        <fullName evidence="5">Fructoselysine 6-kinase</fullName>
    </submittedName>
</protein>
<evidence type="ECO:0000256" key="3">
    <source>
        <dbReference type="ARBA" id="ARBA00022777"/>
    </source>
</evidence>
<evidence type="ECO:0000256" key="1">
    <source>
        <dbReference type="ARBA" id="ARBA00010688"/>
    </source>
</evidence>
<comment type="similarity">
    <text evidence="1">Belongs to the carbohydrate kinase PfkB family.</text>
</comment>
<dbReference type="NCBIfam" id="NF007321">
    <property type="entry name" value="PRK09813.1"/>
    <property type="match status" value="1"/>
</dbReference>
<dbReference type="InterPro" id="IPR011611">
    <property type="entry name" value="PfkB_dom"/>
</dbReference>
<dbReference type="EMBL" id="VSDO01000006">
    <property type="protein sequence ID" value="TYA10226.1"/>
    <property type="molecule type" value="Genomic_DNA"/>
</dbReference>
<dbReference type="RefSeq" id="WP_148457794.1">
    <property type="nucleotide sequence ID" value="NZ_BORZ01000004.1"/>
</dbReference>
<name>A0A5D0CJT6_9BACL</name>
<evidence type="ECO:0000259" key="4">
    <source>
        <dbReference type="Pfam" id="PF00294"/>
    </source>
</evidence>
<dbReference type="Gene3D" id="3.40.1190.20">
    <property type="match status" value="1"/>
</dbReference>
<keyword evidence="2" id="KW-0808">Transferase</keyword>
<organism evidence="5 6">
    <name type="scientific">Paenibacillus faecis</name>
    <dbReference type="NCBI Taxonomy" id="862114"/>
    <lineage>
        <taxon>Bacteria</taxon>
        <taxon>Bacillati</taxon>
        <taxon>Bacillota</taxon>
        <taxon>Bacilli</taxon>
        <taxon>Bacillales</taxon>
        <taxon>Paenibacillaceae</taxon>
        <taxon>Paenibacillus</taxon>
    </lineage>
</organism>
<dbReference type="PANTHER" id="PTHR43085">
    <property type="entry name" value="HEXOKINASE FAMILY MEMBER"/>
    <property type="match status" value="1"/>
</dbReference>
<dbReference type="InterPro" id="IPR029056">
    <property type="entry name" value="Ribokinase-like"/>
</dbReference>
<comment type="caution">
    <text evidence="5">The sequence shown here is derived from an EMBL/GenBank/DDBJ whole genome shotgun (WGS) entry which is preliminary data.</text>
</comment>
<dbReference type="Proteomes" id="UP000325218">
    <property type="component" value="Unassembled WGS sequence"/>
</dbReference>
<feature type="domain" description="Carbohydrate kinase PfkB" evidence="4">
    <location>
        <begin position="30"/>
        <end position="257"/>
    </location>
</feature>
<evidence type="ECO:0000256" key="2">
    <source>
        <dbReference type="ARBA" id="ARBA00022679"/>
    </source>
</evidence>
<gene>
    <name evidence="5" type="primary">frlD</name>
    <name evidence="5" type="ORF">FRY98_26950</name>
</gene>
<evidence type="ECO:0000313" key="5">
    <source>
        <dbReference type="EMBL" id="TYA10226.1"/>
    </source>
</evidence>
<dbReference type="InterPro" id="IPR002173">
    <property type="entry name" value="Carboh/pur_kinase_PfkB_CS"/>
</dbReference>
<dbReference type="Pfam" id="PF00294">
    <property type="entry name" value="PfkB"/>
    <property type="match status" value="1"/>
</dbReference>
<reference evidence="5 6" key="1">
    <citation type="submission" date="2019-08" db="EMBL/GenBank/DDBJ databases">
        <title>Genome sequencing of Paenibacillus faecis DSM 23593(T).</title>
        <authorList>
            <person name="Kook J.-K."/>
            <person name="Park S.-N."/>
            <person name="Lim Y.K."/>
        </authorList>
    </citation>
    <scope>NUCLEOTIDE SEQUENCE [LARGE SCALE GENOMIC DNA]</scope>
    <source>
        <strain evidence="5 6">DSM 23593</strain>
    </source>
</reference>